<dbReference type="AlphaFoldDB" id="A0YGI3"/>
<name>A0YGI3_9GAMM</name>
<dbReference type="STRING" id="247633.GP2143_01225"/>
<sequence length="281" mass="31860">MKEEVVRFGEKNRGFGMATLPEEISHAPMAVCFNAGLTHREGPYRLNTLLCRALAKVGYISVRVDLSGKGDTPTREGLSNRESVALDWQSIKQSLFARFGDRKIVLIGLCSGADNAIKISAKDMDVKGLVLLDMVSPYDKKFFVRELKGKLSNIYKWLNLPKTIVRRFSLALGIEPNVYAEMAALRDKPTQTDMDQCFRHLSACSGRILAVFTSQAMNHYNQQGQFVRAMNIPGLEECCQEVFWPLANHLYKLQSHRDRLVQCVEDWAGVHLERFRADEMK</sequence>
<organism evidence="1 2">
    <name type="scientific">marine gamma proteobacterium HTCC2143</name>
    <dbReference type="NCBI Taxonomy" id="247633"/>
    <lineage>
        <taxon>Bacteria</taxon>
        <taxon>Pseudomonadati</taxon>
        <taxon>Pseudomonadota</taxon>
        <taxon>Gammaproteobacteria</taxon>
        <taxon>Cellvibrionales</taxon>
        <taxon>Spongiibacteraceae</taxon>
        <taxon>BD1-7 clade</taxon>
    </lineage>
</organism>
<evidence type="ECO:0000313" key="2">
    <source>
        <dbReference type="Proteomes" id="UP000004931"/>
    </source>
</evidence>
<dbReference type="InterPro" id="IPR029058">
    <property type="entry name" value="AB_hydrolase_fold"/>
</dbReference>
<accession>A0YGI3</accession>
<dbReference type="eggNOG" id="COG1073">
    <property type="taxonomic scope" value="Bacteria"/>
</dbReference>
<proteinExistence type="predicted"/>
<comment type="caution">
    <text evidence="1">The sequence shown here is derived from an EMBL/GenBank/DDBJ whole genome shotgun (WGS) entry which is preliminary data.</text>
</comment>
<protein>
    <recommendedName>
        <fullName evidence="3">Serine aminopeptidase S33 domain-containing protein</fullName>
    </recommendedName>
</protein>
<dbReference type="SUPFAM" id="SSF53474">
    <property type="entry name" value="alpha/beta-Hydrolases"/>
    <property type="match status" value="1"/>
</dbReference>
<keyword evidence="2" id="KW-1185">Reference proteome</keyword>
<reference evidence="1 2" key="1">
    <citation type="journal article" date="2010" name="J. Bacteriol.">
        <title>Genome sequence of the oligotrophic marine Gammaproteobacterium HTCC2143, isolated from the Oregon Coast.</title>
        <authorList>
            <person name="Oh H.M."/>
            <person name="Kang I."/>
            <person name="Ferriera S."/>
            <person name="Giovannoni S.J."/>
            <person name="Cho J.C."/>
        </authorList>
    </citation>
    <scope>NUCLEOTIDE SEQUENCE [LARGE SCALE GENOMIC DNA]</scope>
    <source>
        <strain evidence="1 2">HTCC2143</strain>
    </source>
</reference>
<gene>
    <name evidence="1" type="ORF">GP2143_01225</name>
</gene>
<dbReference type="EMBL" id="AAVT01000011">
    <property type="protein sequence ID" value="EAW30024.1"/>
    <property type="molecule type" value="Genomic_DNA"/>
</dbReference>
<dbReference type="OrthoDB" id="249225at2"/>
<dbReference type="Gene3D" id="3.40.50.1820">
    <property type="entry name" value="alpha/beta hydrolase"/>
    <property type="match status" value="1"/>
</dbReference>
<evidence type="ECO:0000313" key="1">
    <source>
        <dbReference type="EMBL" id="EAW30024.1"/>
    </source>
</evidence>
<evidence type="ECO:0008006" key="3">
    <source>
        <dbReference type="Google" id="ProtNLM"/>
    </source>
</evidence>
<dbReference type="Proteomes" id="UP000004931">
    <property type="component" value="Unassembled WGS sequence"/>
</dbReference>